<feature type="transmembrane region" description="Helical" evidence="1">
    <location>
        <begin position="193"/>
        <end position="214"/>
    </location>
</feature>
<keyword evidence="1" id="KW-1133">Transmembrane helix</keyword>
<feature type="transmembrane region" description="Helical" evidence="1">
    <location>
        <begin position="161"/>
        <end position="187"/>
    </location>
</feature>
<organism evidence="2 3">
    <name type="scientific">Mycena pura</name>
    <dbReference type="NCBI Taxonomy" id="153505"/>
    <lineage>
        <taxon>Eukaryota</taxon>
        <taxon>Fungi</taxon>
        <taxon>Dikarya</taxon>
        <taxon>Basidiomycota</taxon>
        <taxon>Agaricomycotina</taxon>
        <taxon>Agaricomycetes</taxon>
        <taxon>Agaricomycetidae</taxon>
        <taxon>Agaricales</taxon>
        <taxon>Marasmiineae</taxon>
        <taxon>Mycenaceae</taxon>
        <taxon>Mycena</taxon>
    </lineage>
</organism>
<dbReference type="AlphaFoldDB" id="A0AAD6UV01"/>
<keyword evidence="3" id="KW-1185">Reference proteome</keyword>
<evidence type="ECO:0000313" key="2">
    <source>
        <dbReference type="EMBL" id="KAJ7195500.1"/>
    </source>
</evidence>
<comment type="caution">
    <text evidence="2">The sequence shown here is derived from an EMBL/GenBank/DDBJ whole genome shotgun (WGS) entry which is preliminary data.</text>
</comment>
<proteinExistence type="predicted"/>
<dbReference type="EMBL" id="JARJCW010000090">
    <property type="protein sequence ID" value="KAJ7195500.1"/>
    <property type="molecule type" value="Genomic_DNA"/>
</dbReference>
<protein>
    <submittedName>
        <fullName evidence="2">Uncharacterized protein</fullName>
    </submittedName>
</protein>
<reference evidence="2" key="1">
    <citation type="submission" date="2023-03" db="EMBL/GenBank/DDBJ databases">
        <title>Massive genome expansion in bonnet fungi (Mycena s.s.) driven by repeated elements and novel gene families across ecological guilds.</title>
        <authorList>
            <consortium name="Lawrence Berkeley National Laboratory"/>
            <person name="Harder C.B."/>
            <person name="Miyauchi S."/>
            <person name="Viragh M."/>
            <person name="Kuo A."/>
            <person name="Thoen E."/>
            <person name="Andreopoulos B."/>
            <person name="Lu D."/>
            <person name="Skrede I."/>
            <person name="Drula E."/>
            <person name="Henrissat B."/>
            <person name="Morin E."/>
            <person name="Kohler A."/>
            <person name="Barry K."/>
            <person name="LaButti K."/>
            <person name="Morin E."/>
            <person name="Salamov A."/>
            <person name="Lipzen A."/>
            <person name="Mereny Z."/>
            <person name="Hegedus B."/>
            <person name="Baldrian P."/>
            <person name="Stursova M."/>
            <person name="Weitz H."/>
            <person name="Taylor A."/>
            <person name="Grigoriev I.V."/>
            <person name="Nagy L.G."/>
            <person name="Martin F."/>
            <person name="Kauserud H."/>
        </authorList>
    </citation>
    <scope>NUCLEOTIDE SEQUENCE</scope>
    <source>
        <strain evidence="2">9144</strain>
    </source>
</reference>
<feature type="non-terminal residue" evidence="2">
    <location>
        <position position="261"/>
    </location>
</feature>
<gene>
    <name evidence="2" type="ORF">GGX14DRAFT_377024</name>
</gene>
<accession>A0AAD6UV01</accession>
<keyword evidence="1" id="KW-0472">Membrane</keyword>
<evidence type="ECO:0000313" key="3">
    <source>
        <dbReference type="Proteomes" id="UP001219525"/>
    </source>
</evidence>
<evidence type="ECO:0000256" key="1">
    <source>
        <dbReference type="SAM" id="Phobius"/>
    </source>
</evidence>
<sequence length="261" mass="29479">KFINFYGLPCARLDRDRSVYDSVEPGRSILFRAISPFLFYGPDVYLESMKKAYVDHVVLARIWKPIIHQLNTEWQELILIGTVLLATNVSFLSINSVDTSTDGHHTLVQTMSYLSTVSSTGSIVLGCLLARQNRTKFHESAAQMAYSVHSRTSKRFGLEPLAVIFCLPFSLIVWSMLSFFVAIMATSTRMYDIARVATSIAALIITLLVGWCIWDAWDMDPSYQPPLQPVTALRNAIRSKWSKLSDWQLTTIVSEKEGNMV</sequence>
<dbReference type="Proteomes" id="UP001219525">
    <property type="component" value="Unassembled WGS sequence"/>
</dbReference>
<name>A0AAD6UV01_9AGAR</name>
<keyword evidence="1" id="KW-0812">Transmembrane</keyword>